<evidence type="ECO:0000256" key="10">
    <source>
        <dbReference type="SAM" id="MobiDB-lite"/>
    </source>
</evidence>
<proteinExistence type="inferred from homology"/>
<keyword evidence="4" id="KW-0812">Transmembrane</keyword>
<evidence type="ECO:0000256" key="9">
    <source>
        <dbReference type="ARBA" id="ARBA00023180"/>
    </source>
</evidence>
<dbReference type="InterPro" id="IPR026895">
    <property type="entry name" value="EMC1"/>
</dbReference>
<evidence type="ECO:0000256" key="5">
    <source>
        <dbReference type="ARBA" id="ARBA00022729"/>
    </source>
</evidence>
<organism evidence="12 13">
    <name type="scientific">Skeletonema marinoi</name>
    <dbReference type="NCBI Taxonomy" id="267567"/>
    <lineage>
        <taxon>Eukaryota</taxon>
        <taxon>Sar</taxon>
        <taxon>Stramenopiles</taxon>
        <taxon>Ochrophyta</taxon>
        <taxon>Bacillariophyta</taxon>
        <taxon>Coscinodiscophyceae</taxon>
        <taxon>Thalassiosirophycidae</taxon>
        <taxon>Thalassiosirales</taxon>
        <taxon>Skeletonemataceae</taxon>
        <taxon>Skeletonema</taxon>
        <taxon>Skeletonema marinoi-dohrnii complex</taxon>
    </lineage>
</organism>
<keyword evidence="5" id="KW-0732">Signal</keyword>
<keyword evidence="6" id="KW-0256">Endoplasmic reticulum</keyword>
<evidence type="ECO:0000256" key="7">
    <source>
        <dbReference type="ARBA" id="ARBA00022989"/>
    </source>
</evidence>
<sequence>MVTPSDSQEAAVNADYEEEKALRNLQFSSRIQMQLESLKEGIFGGGLLSSLKSMAIMSDEKKAERDIAFGFAKVAVLLSENMHRVVALDTMKRNVIWSMNLNSGASWHKIVHGGQFISLNDPHGNGGVNDHEMLAMSYIEGASSSSVEWKCVDGLSGRIFSRDTSPVKASISQIVPLRTSSHQPYLHDSSGCRQVALLVHSDNTVSVIPDTARSRSNSFDLVTVGTTVFDPSQEKIVNVAYPRRGEVMQSPSTVLGDESLLLKYLNPHLVVVVTEATPTFFSEMKPDAGEESTNGFYNSLSTGSSTQQMRKPLGAAKPGEGPPNVANTAAPSLFVSLVDSVSGQILHRVSHSHVDSADELLEATNVPVVVSENWVIYTFFNQRTRRTDVGVLTLHEGMIDKNGITAFSAPEQETTFSSLESAKPIVLSRTFGLAKSVSALGVTSTKAGISSKQFMFATGNDQVISLDRRFLDPRRPNGDLKESEKMEGLMKYAPMLPIIPFLTPSHVHEVSSVQSISSSSAHVESQSLVLAYGGPDVFFSRVSPSKGFDLLPDDFNRDNEAAPPHLLLGTKQRRSNKRKQITSSDNDDDQRRQQLLNQIHTFQHSPHSLRLSASSIAALCGLHPYQNLPQLFFDLIYQSHLGQSLLQNDASLLGLHLIEDAKSYERQQLLAMASSISHETHNLVQTSLAVSEGTTKLHSVEEVQSIQRQIKTHAIQSGKLTERQVDSLVDASRQNLSTGFGNAHEEEALDLYEGVVGCCVRERNEALMTWKFERVELLNCGGGSGVTARPMGVATRREWGDMMTNNLELNGKNDDDAKKSEEKSTDKTAEVIVIDDTTATTSTANTTSPSVQEQQNQHKCFFKIVGAVDGIRDEIYIDQAPPQPPTISSTTDANNNNHNSSDKKSMDTNDSKDITPSNHKNDEYNFSDDDSTNEQWTIRPIIVECKHRMTQAKVPPPLYDQIQTCLYINMYNVEEADLIQVVRRKRKRMTSGATPVIKNEDGKENDVPIQVAGGGMMATVDDNKNKEENNKEKKKKEDNNVQITISRISLHDPIHNHQHHWNQTLLPRLASFVDAVYNVRKDDGKRYRLLMALVQEQNFDSESNEAEAWKVLWDEMPWLRSCDTSFGRRGRR</sequence>
<dbReference type="Pfam" id="PF07774">
    <property type="entry name" value="EMC1_C"/>
    <property type="match status" value="1"/>
</dbReference>
<dbReference type="GO" id="GO:0034975">
    <property type="term" value="P:protein folding in endoplasmic reticulum"/>
    <property type="evidence" value="ECO:0007669"/>
    <property type="project" value="TreeGrafter"/>
</dbReference>
<feature type="compositionally biased region" description="Basic residues" evidence="10">
    <location>
        <begin position="571"/>
        <end position="580"/>
    </location>
</feature>
<feature type="compositionally biased region" description="Low complexity" evidence="10">
    <location>
        <begin position="888"/>
        <end position="899"/>
    </location>
</feature>
<feature type="region of interest" description="Disordered" evidence="10">
    <location>
        <begin position="302"/>
        <end position="322"/>
    </location>
</feature>
<feature type="region of interest" description="Disordered" evidence="10">
    <location>
        <begin position="878"/>
        <end position="931"/>
    </location>
</feature>
<feature type="compositionally biased region" description="Basic and acidic residues" evidence="10">
    <location>
        <begin position="900"/>
        <end position="923"/>
    </location>
</feature>
<keyword evidence="7" id="KW-1133">Transmembrane helix</keyword>
<evidence type="ECO:0000256" key="8">
    <source>
        <dbReference type="ARBA" id="ARBA00023136"/>
    </source>
</evidence>
<dbReference type="PANTHER" id="PTHR21573">
    <property type="entry name" value="ER MEMBRANE PROTEIN COMPLEX SUBUNIT 1"/>
    <property type="match status" value="1"/>
</dbReference>
<comment type="subcellular location">
    <subcellularLocation>
        <location evidence="1">Endoplasmic reticulum membrane</location>
        <topology evidence="1">Single-pass type I membrane protein</topology>
    </subcellularLocation>
</comment>
<evidence type="ECO:0000313" key="13">
    <source>
        <dbReference type="Proteomes" id="UP001224775"/>
    </source>
</evidence>
<evidence type="ECO:0000313" key="12">
    <source>
        <dbReference type="EMBL" id="KAK1738679.1"/>
    </source>
</evidence>
<gene>
    <name evidence="12" type="ORF">QTG54_010709</name>
</gene>
<evidence type="ECO:0000256" key="4">
    <source>
        <dbReference type="ARBA" id="ARBA00022692"/>
    </source>
</evidence>
<keyword evidence="9" id="KW-0325">Glycoprotein</keyword>
<keyword evidence="13" id="KW-1185">Reference proteome</keyword>
<feature type="region of interest" description="Disordered" evidence="10">
    <location>
        <begin position="561"/>
        <end position="590"/>
    </location>
</feature>
<feature type="region of interest" description="Disordered" evidence="10">
    <location>
        <begin position="1018"/>
        <end position="1039"/>
    </location>
</feature>
<accession>A0AAD8Y424</accession>
<feature type="region of interest" description="Disordered" evidence="10">
    <location>
        <begin position="805"/>
        <end position="831"/>
    </location>
</feature>
<dbReference type="PANTHER" id="PTHR21573:SF0">
    <property type="entry name" value="ER MEMBRANE PROTEIN COMPLEX SUBUNIT 1"/>
    <property type="match status" value="1"/>
</dbReference>
<feature type="domain" description="ER membrane protein complex subunit 1 C-terminal" evidence="11">
    <location>
        <begin position="371"/>
        <end position="557"/>
    </location>
</feature>
<evidence type="ECO:0000259" key="11">
    <source>
        <dbReference type="Pfam" id="PF07774"/>
    </source>
</evidence>
<comment type="caution">
    <text evidence="12">The sequence shown here is derived from an EMBL/GenBank/DDBJ whole genome shotgun (WGS) entry which is preliminary data.</text>
</comment>
<evidence type="ECO:0000256" key="2">
    <source>
        <dbReference type="ARBA" id="ARBA00007904"/>
    </source>
</evidence>
<name>A0AAD8Y424_9STRA</name>
<evidence type="ECO:0000256" key="1">
    <source>
        <dbReference type="ARBA" id="ARBA00004115"/>
    </source>
</evidence>
<evidence type="ECO:0000256" key="3">
    <source>
        <dbReference type="ARBA" id="ARBA00020824"/>
    </source>
</evidence>
<dbReference type="Proteomes" id="UP001224775">
    <property type="component" value="Unassembled WGS sequence"/>
</dbReference>
<feature type="compositionally biased region" description="Basic and acidic residues" evidence="10">
    <location>
        <begin position="811"/>
        <end position="829"/>
    </location>
</feature>
<keyword evidence="8" id="KW-0472">Membrane</keyword>
<dbReference type="EMBL" id="JATAAI010000020">
    <property type="protein sequence ID" value="KAK1738679.1"/>
    <property type="molecule type" value="Genomic_DNA"/>
</dbReference>
<feature type="compositionally biased region" description="Basic and acidic residues" evidence="10">
    <location>
        <begin position="1021"/>
        <end position="1039"/>
    </location>
</feature>
<evidence type="ECO:0000256" key="6">
    <source>
        <dbReference type="ARBA" id="ARBA00022824"/>
    </source>
</evidence>
<comment type="similarity">
    <text evidence="2">Belongs to the EMC1 family.</text>
</comment>
<dbReference type="GO" id="GO:0072546">
    <property type="term" value="C:EMC complex"/>
    <property type="evidence" value="ECO:0007669"/>
    <property type="project" value="InterPro"/>
</dbReference>
<protein>
    <recommendedName>
        <fullName evidence="3">ER membrane protein complex subunit 1</fullName>
    </recommendedName>
</protein>
<dbReference type="AlphaFoldDB" id="A0AAD8Y424"/>
<dbReference type="InterPro" id="IPR011678">
    <property type="entry name" value="EMC1_C"/>
</dbReference>
<reference evidence="12" key="1">
    <citation type="submission" date="2023-06" db="EMBL/GenBank/DDBJ databases">
        <title>Survivors Of The Sea: Transcriptome response of Skeletonema marinoi to long-term dormancy.</title>
        <authorList>
            <person name="Pinder M.I.M."/>
            <person name="Kourtchenko O."/>
            <person name="Robertson E.K."/>
            <person name="Larsson T."/>
            <person name="Maumus F."/>
            <person name="Osuna-Cruz C.M."/>
            <person name="Vancaester E."/>
            <person name="Stenow R."/>
            <person name="Vandepoele K."/>
            <person name="Ploug H."/>
            <person name="Bruchert V."/>
            <person name="Godhe A."/>
            <person name="Topel M."/>
        </authorList>
    </citation>
    <scope>NUCLEOTIDE SEQUENCE</scope>
    <source>
        <strain evidence="12">R05AC</strain>
    </source>
</reference>